<dbReference type="Proteomes" id="UP000035265">
    <property type="component" value="Unassembled WGS sequence"/>
</dbReference>
<comment type="caution">
    <text evidence="3">The sequence shown here is derived from an EMBL/GenBank/DDBJ whole genome shotgun (WGS) entry which is preliminary data.</text>
</comment>
<keyword evidence="2" id="KW-0472">Membrane</keyword>
<keyword evidence="2" id="KW-1133">Transmembrane helix</keyword>
<evidence type="ECO:0000313" key="4">
    <source>
        <dbReference type="Proteomes" id="UP000035265"/>
    </source>
</evidence>
<gene>
    <name evidence="3" type="ORF">FB00_12960</name>
</gene>
<dbReference type="PATRIC" id="fig|264251.5.peg.2634"/>
<keyword evidence="2" id="KW-0812">Transmembrane</keyword>
<evidence type="ECO:0000256" key="2">
    <source>
        <dbReference type="SAM" id="Phobius"/>
    </source>
</evidence>
<accession>A0A0H2KMB6</accession>
<feature type="compositionally biased region" description="Gly residues" evidence="1">
    <location>
        <begin position="11"/>
        <end position="37"/>
    </location>
</feature>
<keyword evidence="4" id="KW-1185">Reference proteome</keyword>
<feature type="transmembrane region" description="Helical" evidence="2">
    <location>
        <begin position="460"/>
        <end position="479"/>
    </location>
</feature>
<proteinExistence type="predicted"/>
<dbReference type="AlphaFoldDB" id="A0A0H2KMB6"/>
<feature type="transmembrane region" description="Helical" evidence="2">
    <location>
        <begin position="290"/>
        <end position="314"/>
    </location>
</feature>
<protein>
    <recommendedName>
        <fullName evidence="5">Integral membrane protein</fullName>
    </recommendedName>
</protein>
<evidence type="ECO:0000256" key="1">
    <source>
        <dbReference type="SAM" id="MobiDB-lite"/>
    </source>
</evidence>
<feature type="region of interest" description="Disordered" evidence="1">
    <location>
        <begin position="1"/>
        <end position="41"/>
    </location>
</feature>
<feature type="transmembrane region" description="Helical" evidence="2">
    <location>
        <begin position="374"/>
        <end position="393"/>
    </location>
</feature>
<evidence type="ECO:0008006" key="5">
    <source>
        <dbReference type="Google" id="ProtNLM"/>
    </source>
</evidence>
<sequence length="500" mass="50758">MADEGERTTGTGTGAGEAAGTGPGIGTGTGETTGGETGDVAARLAALERENAELRRRLAERPTAVDGGAGTGTGASGEPPSAVRRPRRRLRAVACAVLITLGALLAPLGAVSAWAQRELTDTDRYVATVGPLAADPVVQSAVAGRLTEEVMSRIDVGALVDDLVGGLEERDVPPRATQALAALEAPLQSGVESLVHETATRLVESDAFEGAWLQANRVAHQQLVAVMRGEDGDILQVDDGRLSIQLSGLIDLLKERLVDRGLDVAARIPSVDATFTIAQSAELVMLQNRYAQIVTLTTWLPWVVLGLLAAGVLVANRRSRALVVAGLALTGAMVGLGVGLAVARGLYLGALSGQVLRLDAAEVVFDQAVGYLRLTLRTVGVLGLVVALAAYLGGPSASARSLRAGLGRAGAAVRGWGEGRGVSAGPVGDWLGRHKAFVRVVVIGVAALVLLLAGSLTPGLVVGVALGAGIVLVIVEILARPAVVADPTAAVAPPSGAGPA</sequence>
<name>A0A0H2KMB6_9MICO</name>
<feature type="transmembrane region" description="Helical" evidence="2">
    <location>
        <begin position="436"/>
        <end position="454"/>
    </location>
</feature>
<dbReference type="RefSeq" id="WP_082141272.1">
    <property type="nucleotide sequence ID" value="NZ_JNBQ01000016.1"/>
</dbReference>
<feature type="region of interest" description="Disordered" evidence="1">
    <location>
        <begin position="55"/>
        <end position="85"/>
    </location>
</feature>
<reference evidence="3 4" key="1">
    <citation type="submission" date="2014-05" db="EMBL/GenBank/DDBJ databases">
        <title>Cellulosimicrobium funkei U11 genome.</title>
        <authorList>
            <person name="Hu C."/>
            <person name="Gong Y."/>
            <person name="Wan W."/>
            <person name="Jiang M."/>
        </authorList>
    </citation>
    <scope>NUCLEOTIDE SEQUENCE [LARGE SCALE GENOMIC DNA]</scope>
    <source>
        <strain evidence="3 4">U11</strain>
    </source>
</reference>
<dbReference type="STRING" id="264251.FB00_12960"/>
<feature type="transmembrane region" description="Helical" evidence="2">
    <location>
        <begin position="92"/>
        <end position="115"/>
    </location>
</feature>
<organism evidence="3 4">
    <name type="scientific">Cellulosimicrobium funkei</name>
    <dbReference type="NCBI Taxonomy" id="264251"/>
    <lineage>
        <taxon>Bacteria</taxon>
        <taxon>Bacillati</taxon>
        <taxon>Actinomycetota</taxon>
        <taxon>Actinomycetes</taxon>
        <taxon>Micrococcales</taxon>
        <taxon>Promicromonosporaceae</taxon>
        <taxon>Cellulosimicrobium</taxon>
    </lineage>
</organism>
<evidence type="ECO:0000313" key="3">
    <source>
        <dbReference type="EMBL" id="KLN34318.1"/>
    </source>
</evidence>
<feature type="transmembrane region" description="Helical" evidence="2">
    <location>
        <begin position="321"/>
        <end position="343"/>
    </location>
</feature>
<dbReference type="EMBL" id="JNBQ01000016">
    <property type="protein sequence ID" value="KLN34318.1"/>
    <property type="molecule type" value="Genomic_DNA"/>
</dbReference>